<protein>
    <submittedName>
        <fullName evidence="1">Uncharacterized protein</fullName>
    </submittedName>
</protein>
<comment type="caution">
    <text evidence="1">The sequence shown here is derived from an EMBL/GenBank/DDBJ whole genome shotgun (WGS) entry which is preliminary data.</text>
</comment>
<sequence length="78" mass="9179">MTVTLEQINSKYAKDLPRSTQLFPARMFSMPLNGACEYNLTDYTLPPYYKLENYLRYIMASSDCYDSEKWRQAAKGLY</sequence>
<name>A0ACC3MH93_9PEZI</name>
<proteinExistence type="predicted"/>
<accession>A0ACC3MH93</accession>
<reference evidence="1" key="1">
    <citation type="submission" date="2023-07" db="EMBL/GenBank/DDBJ databases">
        <title>Black Yeasts Isolated from many extreme environments.</title>
        <authorList>
            <person name="Coleine C."/>
            <person name="Stajich J.E."/>
            <person name="Selbmann L."/>
        </authorList>
    </citation>
    <scope>NUCLEOTIDE SEQUENCE</scope>
    <source>
        <strain evidence="1">CCFEE 5714</strain>
    </source>
</reference>
<organism evidence="1 2">
    <name type="scientific">Vermiconidia calcicola</name>
    <dbReference type="NCBI Taxonomy" id="1690605"/>
    <lineage>
        <taxon>Eukaryota</taxon>
        <taxon>Fungi</taxon>
        <taxon>Dikarya</taxon>
        <taxon>Ascomycota</taxon>
        <taxon>Pezizomycotina</taxon>
        <taxon>Dothideomycetes</taxon>
        <taxon>Dothideomycetidae</taxon>
        <taxon>Mycosphaerellales</taxon>
        <taxon>Extremaceae</taxon>
        <taxon>Vermiconidia</taxon>
    </lineage>
</organism>
<dbReference type="EMBL" id="JAUTXU010000255">
    <property type="protein sequence ID" value="KAK3691875.1"/>
    <property type="molecule type" value="Genomic_DNA"/>
</dbReference>
<evidence type="ECO:0000313" key="1">
    <source>
        <dbReference type="EMBL" id="KAK3691875.1"/>
    </source>
</evidence>
<gene>
    <name evidence="1" type="ORF">LTR37_018368</name>
</gene>
<keyword evidence="2" id="KW-1185">Reference proteome</keyword>
<dbReference type="Proteomes" id="UP001281147">
    <property type="component" value="Unassembled WGS sequence"/>
</dbReference>
<evidence type="ECO:0000313" key="2">
    <source>
        <dbReference type="Proteomes" id="UP001281147"/>
    </source>
</evidence>